<evidence type="ECO:0000256" key="2">
    <source>
        <dbReference type="SAM" id="SignalP"/>
    </source>
</evidence>
<dbReference type="AlphaFoldDB" id="A0A183SVM8"/>
<keyword evidence="4" id="KW-1185">Reference proteome</keyword>
<feature type="compositionally biased region" description="Basic and acidic residues" evidence="1">
    <location>
        <begin position="67"/>
        <end position="80"/>
    </location>
</feature>
<feature type="region of interest" description="Disordered" evidence="1">
    <location>
        <begin position="50"/>
        <end position="119"/>
    </location>
</feature>
<protein>
    <submittedName>
        <fullName evidence="5">Secreted protein</fullName>
    </submittedName>
</protein>
<evidence type="ECO:0000313" key="5">
    <source>
        <dbReference type="WBParaSite" id="SSLN_0000860601-mRNA-1"/>
    </source>
</evidence>
<accession>A0A183SVM8</accession>
<reference evidence="5" key="1">
    <citation type="submission" date="2016-06" db="UniProtKB">
        <authorList>
            <consortium name="WormBaseParasite"/>
        </authorList>
    </citation>
    <scope>IDENTIFICATION</scope>
</reference>
<proteinExistence type="predicted"/>
<feature type="compositionally biased region" description="Low complexity" evidence="1">
    <location>
        <begin position="89"/>
        <end position="100"/>
    </location>
</feature>
<dbReference type="WBParaSite" id="SSLN_0000860601-mRNA-1">
    <property type="protein sequence ID" value="SSLN_0000860601-mRNA-1"/>
    <property type="gene ID" value="SSLN_0000860601"/>
</dbReference>
<evidence type="ECO:0000256" key="1">
    <source>
        <dbReference type="SAM" id="MobiDB-lite"/>
    </source>
</evidence>
<dbReference type="EMBL" id="UYSU01034568">
    <property type="protein sequence ID" value="VDL94661.1"/>
    <property type="molecule type" value="Genomic_DNA"/>
</dbReference>
<gene>
    <name evidence="3" type="ORF">SSLN_LOCUS8276</name>
</gene>
<keyword evidence="2" id="KW-0732">Signal</keyword>
<organism evidence="5">
    <name type="scientific">Schistocephalus solidus</name>
    <name type="common">Tapeworm</name>
    <dbReference type="NCBI Taxonomy" id="70667"/>
    <lineage>
        <taxon>Eukaryota</taxon>
        <taxon>Metazoa</taxon>
        <taxon>Spiralia</taxon>
        <taxon>Lophotrochozoa</taxon>
        <taxon>Platyhelminthes</taxon>
        <taxon>Cestoda</taxon>
        <taxon>Eucestoda</taxon>
        <taxon>Diphyllobothriidea</taxon>
        <taxon>Diphyllobothriidae</taxon>
        <taxon>Schistocephalus</taxon>
    </lineage>
</organism>
<reference evidence="3 4" key="2">
    <citation type="submission" date="2018-11" db="EMBL/GenBank/DDBJ databases">
        <authorList>
            <consortium name="Pathogen Informatics"/>
        </authorList>
    </citation>
    <scope>NUCLEOTIDE SEQUENCE [LARGE SCALE GENOMIC DNA]</scope>
    <source>
        <strain evidence="3 4">NST_G2</strain>
    </source>
</reference>
<feature type="chain" id="PRO_5043141321" evidence="2">
    <location>
        <begin position="18"/>
        <end position="119"/>
    </location>
</feature>
<evidence type="ECO:0000313" key="4">
    <source>
        <dbReference type="Proteomes" id="UP000275846"/>
    </source>
</evidence>
<evidence type="ECO:0000313" key="3">
    <source>
        <dbReference type="EMBL" id="VDL94661.1"/>
    </source>
</evidence>
<dbReference type="Proteomes" id="UP000275846">
    <property type="component" value="Unassembled WGS sequence"/>
</dbReference>
<name>A0A183SVM8_SCHSO</name>
<feature type="signal peptide" evidence="2">
    <location>
        <begin position="1"/>
        <end position="17"/>
    </location>
</feature>
<sequence length="119" mass="12096">MLITLIICHSLPCACWAACLAACQAACLAACQAACLAACQACIMQQLESPSPAPLTGSTALSPRPPPEPDVKTESRRPEMGEGAGGWTAGAAPGRATTPGSVPTEWGCHKDHMVGSPKP</sequence>